<sequence>MVIRNKDPCQPCRQKKIRCNHNIQQTPSPAPVVSPKASLTPRKTRQAMEKPSTISLGNIPVFESQEGLDALATISNNNLGARDNTPDLLETCNTKPVVKPRKRGLFRESPPAKLTKKQRVDSSPTDTFEAEMNVSVPAWMTEKLKSIPDFRGPMGSKRSGLRNCRKNLKTFFANTRDSEDSSNGSVQSASTGEPEKEERLRIAKASLDTNASRSGSSRATTSIVVIDDDDNPFPSISEDFEHNERVKGGIGALSLMSPPAPALIETTLENPEAGNPVEAERHSSLSVQALEEEPEKSMKPGNAGLGMLQEVESKLPESEPSVPGSLSSGKNLEKQVNGPVEIEPHQQETTDDVENAPYGCKPLSTKELVPMINGAVDGKLTSEGNDSEVPVVTGLGEQGIEHRGEEQCVASNPDDPSSGEPGLQSIVTSDGSIDDKVNVEHIPHLGSAGDSPLDKAGVSEKNVFKDTVQKDLVEVKRGESTQATLKDVQQSPDESSDPEANILYPDIVFPRYQLPIAPIHPNGIVQSSGLNPWNRASRDESLVSSEGSMDSDDARRTLWSKEQAESPSLSTIDRSRWRDLDAGPSRFSGPRIVTPLRATPLEPGMGLVDTKRYSQHEGLWNMVTNDYLAKFKRVSKDKEEERL</sequence>
<dbReference type="AlphaFoldDB" id="A0A3N4KVU7"/>
<dbReference type="InParanoid" id="A0A3N4KVU7"/>
<evidence type="ECO:0000313" key="3">
    <source>
        <dbReference type="EMBL" id="RPB09905.1"/>
    </source>
</evidence>
<feature type="compositionally biased region" description="Polar residues" evidence="2">
    <location>
        <begin position="480"/>
        <end position="493"/>
    </location>
</feature>
<feature type="compositionally biased region" description="Polar residues" evidence="2">
    <location>
        <begin position="181"/>
        <end position="191"/>
    </location>
</feature>
<dbReference type="EMBL" id="ML119147">
    <property type="protein sequence ID" value="RPB09905.1"/>
    <property type="molecule type" value="Genomic_DNA"/>
</dbReference>
<feature type="region of interest" description="Disordered" evidence="2">
    <location>
        <begin position="23"/>
        <end position="51"/>
    </location>
</feature>
<evidence type="ECO:0000256" key="2">
    <source>
        <dbReference type="SAM" id="MobiDB-lite"/>
    </source>
</evidence>
<dbReference type="OrthoDB" id="5384044at2759"/>
<accession>A0A3N4KVU7</accession>
<proteinExistence type="predicted"/>
<feature type="region of interest" description="Disordered" evidence="2">
    <location>
        <begin position="480"/>
        <end position="500"/>
    </location>
</feature>
<name>A0A3N4KVU7_9PEZI</name>
<dbReference type="InterPro" id="IPR001138">
    <property type="entry name" value="Zn2Cys6_DnaBD"/>
</dbReference>
<evidence type="ECO:0000256" key="1">
    <source>
        <dbReference type="ARBA" id="ARBA00023242"/>
    </source>
</evidence>
<gene>
    <name evidence="3" type="ORF">P167DRAFT_607596</name>
</gene>
<dbReference type="CDD" id="cd00067">
    <property type="entry name" value="GAL4"/>
    <property type="match status" value="1"/>
</dbReference>
<feature type="region of interest" description="Disordered" evidence="2">
    <location>
        <begin position="536"/>
        <end position="571"/>
    </location>
</feature>
<feature type="region of interest" description="Disordered" evidence="2">
    <location>
        <begin position="398"/>
        <end position="429"/>
    </location>
</feature>
<dbReference type="GO" id="GO:0000981">
    <property type="term" value="F:DNA-binding transcription factor activity, RNA polymerase II-specific"/>
    <property type="evidence" value="ECO:0007669"/>
    <property type="project" value="InterPro"/>
</dbReference>
<feature type="region of interest" description="Disordered" evidence="2">
    <location>
        <begin position="273"/>
        <end position="334"/>
    </location>
</feature>
<reference evidence="3 4" key="1">
    <citation type="journal article" date="2018" name="Nat. Ecol. Evol.">
        <title>Pezizomycetes genomes reveal the molecular basis of ectomycorrhizal truffle lifestyle.</title>
        <authorList>
            <person name="Murat C."/>
            <person name="Payen T."/>
            <person name="Noel B."/>
            <person name="Kuo A."/>
            <person name="Morin E."/>
            <person name="Chen J."/>
            <person name="Kohler A."/>
            <person name="Krizsan K."/>
            <person name="Balestrini R."/>
            <person name="Da Silva C."/>
            <person name="Montanini B."/>
            <person name="Hainaut M."/>
            <person name="Levati E."/>
            <person name="Barry K.W."/>
            <person name="Belfiori B."/>
            <person name="Cichocki N."/>
            <person name="Clum A."/>
            <person name="Dockter R.B."/>
            <person name="Fauchery L."/>
            <person name="Guy J."/>
            <person name="Iotti M."/>
            <person name="Le Tacon F."/>
            <person name="Lindquist E.A."/>
            <person name="Lipzen A."/>
            <person name="Malagnac F."/>
            <person name="Mello A."/>
            <person name="Molinier V."/>
            <person name="Miyauchi S."/>
            <person name="Poulain J."/>
            <person name="Riccioni C."/>
            <person name="Rubini A."/>
            <person name="Sitrit Y."/>
            <person name="Splivallo R."/>
            <person name="Traeger S."/>
            <person name="Wang M."/>
            <person name="Zifcakova L."/>
            <person name="Wipf D."/>
            <person name="Zambonelli A."/>
            <person name="Paolocci F."/>
            <person name="Nowrousian M."/>
            <person name="Ottonello S."/>
            <person name="Baldrian P."/>
            <person name="Spatafora J.W."/>
            <person name="Henrissat B."/>
            <person name="Nagy L.G."/>
            <person name="Aury J.M."/>
            <person name="Wincker P."/>
            <person name="Grigoriev I.V."/>
            <person name="Bonfante P."/>
            <person name="Martin F.M."/>
        </authorList>
    </citation>
    <scope>NUCLEOTIDE SEQUENCE [LARGE SCALE GENOMIC DNA]</scope>
    <source>
        <strain evidence="3 4">CCBAS932</strain>
    </source>
</reference>
<keyword evidence="4" id="KW-1185">Reference proteome</keyword>
<dbReference type="GO" id="GO:0008270">
    <property type="term" value="F:zinc ion binding"/>
    <property type="evidence" value="ECO:0007669"/>
    <property type="project" value="InterPro"/>
</dbReference>
<dbReference type="Proteomes" id="UP000277580">
    <property type="component" value="Unassembled WGS sequence"/>
</dbReference>
<feature type="region of interest" description="Disordered" evidence="2">
    <location>
        <begin position="172"/>
        <end position="198"/>
    </location>
</feature>
<evidence type="ECO:0000313" key="4">
    <source>
        <dbReference type="Proteomes" id="UP000277580"/>
    </source>
</evidence>
<organism evidence="3 4">
    <name type="scientific">Morchella conica CCBAS932</name>
    <dbReference type="NCBI Taxonomy" id="1392247"/>
    <lineage>
        <taxon>Eukaryota</taxon>
        <taxon>Fungi</taxon>
        <taxon>Dikarya</taxon>
        <taxon>Ascomycota</taxon>
        <taxon>Pezizomycotina</taxon>
        <taxon>Pezizomycetes</taxon>
        <taxon>Pezizales</taxon>
        <taxon>Morchellaceae</taxon>
        <taxon>Morchella</taxon>
    </lineage>
</organism>
<protein>
    <submittedName>
        <fullName evidence="3">Uncharacterized protein</fullName>
    </submittedName>
</protein>
<keyword evidence="1" id="KW-0539">Nucleus</keyword>